<dbReference type="EMBL" id="KE747815">
    <property type="protein sequence ID" value="RMZ68337.1"/>
    <property type="molecule type" value="Genomic_DNA"/>
</dbReference>
<accession>A0A3M7M1F1</accession>
<protein>
    <submittedName>
        <fullName evidence="1">Uncharacterized protein</fullName>
    </submittedName>
</protein>
<sequence>MFRNGVLKEDRVEFFTVTENNNVVFPSNIKPSVLPCGVFSEQVLCVIHFKIWKTVENCCKVLVTPMYDCLKFSVIYRLELNAIIRMEFERVPILVCLGRQSGVLNLVIACIPSDVRVRSSNIDGGKETNYAIRWYIGVIQKILSSGPGLEYNGRRPSAVAANFDPRTVNYDQWLVYSLLKSLQEFVLFRHAFQHVVQGRNLPKLNMSMRTLQRFYDRSLFDTVEEVFAVCLFEEMTKPILLKPGRWNILSSKDLIYITAYPAFCAASENMLYRVSFDPIKAITSHELLLPILSCSHQAVQSTARPS</sequence>
<keyword evidence="2" id="KW-1185">Reference proteome</keyword>
<dbReference type="AlphaFoldDB" id="A0A3M7M1F1"/>
<organism evidence="1 2">
    <name type="scientific">Pyrenophora seminiperda CCB06</name>
    <dbReference type="NCBI Taxonomy" id="1302712"/>
    <lineage>
        <taxon>Eukaryota</taxon>
        <taxon>Fungi</taxon>
        <taxon>Dikarya</taxon>
        <taxon>Ascomycota</taxon>
        <taxon>Pezizomycotina</taxon>
        <taxon>Dothideomycetes</taxon>
        <taxon>Pleosporomycetidae</taxon>
        <taxon>Pleosporales</taxon>
        <taxon>Pleosporineae</taxon>
        <taxon>Pleosporaceae</taxon>
        <taxon>Pyrenophora</taxon>
    </lineage>
</organism>
<dbReference type="Proteomes" id="UP000265663">
    <property type="component" value="Unassembled WGS sequence"/>
</dbReference>
<evidence type="ECO:0000313" key="1">
    <source>
        <dbReference type="EMBL" id="RMZ68337.1"/>
    </source>
</evidence>
<evidence type="ECO:0000313" key="2">
    <source>
        <dbReference type="Proteomes" id="UP000265663"/>
    </source>
</evidence>
<proteinExistence type="predicted"/>
<gene>
    <name evidence="1" type="ORF">GMOD_00009951</name>
</gene>
<name>A0A3M7M1F1_9PLEO</name>
<reference evidence="1 2" key="1">
    <citation type="journal article" date="2014" name="PLoS ONE">
        <title>De novo Genome Assembly of the Fungal Plant Pathogen Pyrenophora semeniperda.</title>
        <authorList>
            <person name="Soliai M.M."/>
            <person name="Meyer S.E."/>
            <person name="Udall J.A."/>
            <person name="Elzinga D.E."/>
            <person name="Hermansen R.A."/>
            <person name="Bodily P.M."/>
            <person name="Hart A.A."/>
            <person name="Coleman C.E."/>
        </authorList>
    </citation>
    <scope>NUCLEOTIDE SEQUENCE [LARGE SCALE GENOMIC DNA]</scope>
    <source>
        <strain evidence="1 2">CCB06</strain>
        <tissue evidence="1">Mycelium</tissue>
    </source>
</reference>